<name>A0A931FL90_9BACT</name>
<dbReference type="SUPFAM" id="SSF54427">
    <property type="entry name" value="NTF2-like"/>
    <property type="match status" value="1"/>
</dbReference>
<sequence>MSTQTEENKAIIRRFNHEGITQGNVATLNELLAPDFVNRTAPAGMDAGPGGMHYFFLHILQPAFTNLQVDILDQVAEGDKVTTRKAIKGLHTGELLGLAPTHRPVTIDVIDIYRLREGRLIEHWGLTTLTDVMNQLTAN</sequence>
<dbReference type="EMBL" id="JADQDP010000003">
    <property type="protein sequence ID" value="MBF9142590.1"/>
    <property type="molecule type" value="Genomic_DNA"/>
</dbReference>
<organism evidence="1 2">
    <name type="scientific">Hymenobacter properus</name>
    <dbReference type="NCBI Taxonomy" id="2791026"/>
    <lineage>
        <taxon>Bacteria</taxon>
        <taxon>Pseudomonadati</taxon>
        <taxon>Bacteroidota</taxon>
        <taxon>Cytophagia</taxon>
        <taxon>Cytophagales</taxon>
        <taxon>Hymenobacteraceae</taxon>
        <taxon>Hymenobacter</taxon>
    </lineage>
</organism>
<dbReference type="AlphaFoldDB" id="A0A931FL90"/>
<protein>
    <submittedName>
        <fullName evidence="1">Ester cyclase</fullName>
    </submittedName>
</protein>
<comment type="caution">
    <text evidence="1">The sequence shown here is derived from an EMBL/GenBank/DDBJ whole genome shotgun (WGS) entry which is preliminary data.</text>
</comment>
<keyword evidence="2" id="KW-1185">Reference proteome</keyword>
<dbReference type="PANTHER" id="PTHR38436:SF1">
    <property type="entry name" value="ESTER CYCLASE"/>
    <property type="match status" value="1"/>
</dbReference>
<dbReference type="RefSeq" id="WP_196286942.1">
    <property type="nucleotide sequence ID" value="NZ_JADQDP010000003.1"/>
</dbReference>
<accession>A0A931FL90</accession>
<dbReference type="Gene3D" id="3.10.450.50">
    <property type="match status" value="1"/>
</dbReference>
<dbReference type="InterPro" id="IPR032710">
    <property type="entry name" value="NTF2-like_dom_sf"/>
</dbReference>
<proteinExistence type="predicted"/>
<reference evidence="1 2" key="1">
    <citation type="submission" date="2020-11" db="EMBL/GenBank/DDBJ databases">
        <authorList>
            <person name="Kim M.K."/>
        </authorList>
    </citation>
    <scope>NUCLEOTIDE SEQUENCE [LARGE SCALE GENOMIC DNA]</scope>
    <source>
        <strain evidence="1 2">BT439</strain>
    </source>
</reference>
<dbReference type="PANTHER" id="PTHR38436">
    <property type="entry name" value="POLYKETIDE CYCLASE SNOAL-LIKE DOMAIN"/>
    <property type="match status" value="1"/>
</dbReference>
<gene>
    <name evidence="1" type="ORF">I2I01_13160</name>
</gene>
<dbReference type="Proteomes" id="UP000645610">
    <property type="component" value="Unassembled WGS sequence"/>
</dbReference>
<dbReference type="GO" id="GO:0030638">
    <property type="term" value="P:polyketide metabolic process"/>
    <property type="evidence" value="ECO:0007669"/>
    <property type="project" value="InterPro"/>
</dbReference>
<dbReference type="Pfam" id="PF07366">
    <property type="entry name" value="SnoaL"/>
    <property type="match status" value="1"/>
</dbReference>
<evidence type="ECO:0000313" key="1">
    <source>
        <dbReference type="EMBL" id="MBF9142590.1"/>
    </source>
</evidence>
<dbReference type="InterPro" id="IPR009959">
    <property type="entry name" value="Cyclase_SnoaL-like"/>
</dbReference>
<evidence type="ECO:0000313" key="2">
    <source>
        <dbReference type="Proteomes" id="UP000645610"/>
    </source>
</evidence>